<keyword evidence="2" id="KW-1185">Reference proteome</keyword>
<gene>
    <name evidence="1" type="ORF">PMIN01_09420</name>
</gene>
<comment type="caution">
    <text evidence="1">The sequence shown here is derived from an EMBL/GenBank/DDBJ whole genome shotgun (WGS) entry which is preliminary data.</text>
</comment>
<organism evidence="1 2">
    <name type="scientific">Paraphaeosphaeria minitans</name>
    <dbReference type="NCBI Taxonomy" id="565426"/>
    <lineage>
        <taxon>Eukaryota</taxon>
        <taxon>Fungi</taxon>
        <taxon>Dikarya</taxon>
        <taxon>Ascomycota</taxon>
        <taxon>Pezizomycotina</taxon>
        <taxon>Dothideomycetes</taxon>
        <taxon>Pleosporomycetidae</taxon>
        <taxon>Pleosporales</taxon>
        <taxon>Massarineae</taxon>
        <taxon>Didymosphaeriaceae</taxon>
        <taxon>Paraphaeosphaeria</taxon>
    </lineage>
</organism>
<evidence type="ECO:0000313" key="1">
    <source>
        <dbReference type="EMBL" id="KAF9732562.1"/>
    </source>
</evidence>
<accession>A0A9P6KN18</accession>
<reference evidence="1" key="1">
    <citation type="journal article" date="2020" name="Mol. Plant Microbe Interact.">
        <title>Genome Sequence of the Biocontrol Agent Coniothyrium minitans strain Conio (IMI 134523).</title>
        <authorList>
            <person name="Patel D."/>
            <person name="Shittu T.A."/>
            <person name="Baroncelli R."/>
            <person name="Muthumeenakshi S."/>
            <person name="Osborne T.H."/>
            <person name="Janganan T.K."/>
            <person name="Sreenivasaprasad S."/>
        </authorList>
    </citation>
    <scope>NUCLEOTIDE SEQUENCE</scope>
    <source>
        <strain evidence="1">Conio</strain>
    </source>
</reference>
<dbReference type="EMBL" id="WJXW01000010">
    <property type="protein sequence ID" value="KAF9732562.1"/>
    <property type="molecule type" value="Genomic_DNA"/>
</dbReference>
<name>A0A9P6KN18_9PLEO</name>
<evidence type="ECO:0000313" key="2">
    <source>
        <dbReference type="Proteomes" id="UP000756921"/>
    </source>
</evidence>
<dbReference type="AlphaFoldDB" id="A0A9P6KN18"/>
<sequence length="93" mass="10263">MFTFAKSSRDHGLIVGVTSNSTAYLHAMYRSAYHGQGSDVTPTHKQQLHHVEKHCHSCKYLHSMASLGSATAILRLPPELLLEVSRHLPKGGQ</sequence>
<protein>
    <submittedName>
        <fullName evidence="1">Uncharacterized protein</fullName>
    </submittedName>
</protein>
<proteinExistence type="predicted"/>
<dbReference type="Proteomes" id="UP000756921">
    <property type="component" value="Unassembled WGS sequence"/>
</dbReference>